<dbReference type="InterPro" id="IPR004263">
    <property type="entry name" value="Exostosin"/>
</dbReference>
<comment type="caution">
    <text evidence="4">The sequence shown here is derived from an EMBL/GenBank/DDBJ whole genome shotgun (WGS) entry which is preliminary data.</text>
</comment>
<evidence type="ECO:0000256" key="1">
    <source>
        <dbReference type="ARBA" id="ARBA00010271"/>
    </source>
</evidence>
<dbReference type="InterPro" id="IPR040911">
    <property type="entry name" value="Exostosin_GT47"/>
</dbReference>
<comment type="similarity">
    <text evidence="1">Belongs to the glycosyltransferase 47 family.</text>
</comment>
<gene>
    <name evidence="4" type="ORF">CTEN210_01791</name>
</gene>
<evidence type="ECO:0000313" key="5">
    <source>
        <dbReference type="Proteomes" id="UP001054902"/>
    </source>
</evidence>
<keyword evidence="2" id="KW-0812">Transmembrane</keyword>
<feature type="transmembrane region" description="Helical" evidence="2">
    <location>
        <begin position="12"/>
        <end position="30"/>
    </location>
</feature>
<keyword evidence="5" id="KW-1185">Reference proteome</keyword>
<evidence type="ECO:0000259" key="3">
    <source>
        <dbReference type="Pfam" id="PF03016"/>
    </source>
</evidence>
<feature type="domain" description="Exostosin GT47" evidence="3">
    <location>
        <begin position="122"/>
        <end position="365"/>
    </location>
</feature>
<keyword evidence="2" id="KW-0472">Membrane</keyword>
<evidence type="ECO:0000313" key="4">
    <source>
        <dbReference type="EMBL" id="GFH45317.1"/>
    </source>
</evidence>
<dbReference type="Pfam" id="PF03016">
    <property type="entry name" value="Exostosin_GT47"/>
    <property type="match status" value="1"/>
</dbReference>
<keyword evidence="2" id="KW-1133">Transmembrane helix</keyword>
<dbReference type="PANTHER" id="PTHR11062:SF281">
    <property type="entry name" value="EXOSTOSIN-LIKE 2"/>
    <property type="match status" value="1"/>
</dbReference>
<dbReference type="PANTHER" id="PTHR11062">
    <property type="entry name" value="EXOSTOSIN HEPARAN SULFATE GLYCOSYLTRANSFERASE -RELATED"/>
    <property type="match status" value="1"/>
</dbReference>
<name>A0AAD3GZR8_9STRA</name>
<dbReference type="Proteomes" id="UP001054902">
    <property type="component" value="Unassembled WGS sequence"/>
</dbReference>
<proteinExistence type="inferred from homology"/>
<evidence type="ECO:0000256" key="2">
    <source>
        <dbReference type="SAM" id="Phobius"/>
    </source>
</evidence>
<dbReference type="AlphaFoldDB" id="A0AAD3GZR8"/>
<dbReference type="EMBL" id="BLLK01000020">
    <property type="protein sequence ID" value="GFH45317.1"/>
    <property type="molecule type" value="Genomic_DNA"/>
</dbReference>
<reference evidence="4 5" key="1">
    <citation type="journal article" date="2021" name="Sci. Rep.">
        <title>The genome of the diatom Chaetoceros tenuissimus carries an ancient integrated fragment of an extant virus.</title>
        <authorList>
            <person name="Hongo Y."/>
            <person name="Kimura K."/>
            <person name="Takaki Y."/>
            <person name="Yoshida Y."/>
            <person name="Baba S."/>
            <person name="Kobayashi G."/>
            <person name="Nagasaki K."/>
            <person name="Hano T."/>
            <person name="Tomaru Y."/>
        </authorList>
    </citation>
    <scope>NUCLEOTIDE SEQUENCE [LARGE SCALE GENOMIC DNA]</scope>
    <source>
        <strain evidence="4 5">NIES-3715</strain>
    </source>
</reference>
<dbReference type="GO" id="GO:0016757">
    <property type="term" value="F:glycosyltransferase activity"/>
    <property type="evidence" value="ECO:0007669"/>
    <property type="project" value="InterPro"/>
</dbReference>
<organism evidence="4 5">
    <name type="scientific">Chaetoceros tenuissimus</name>
    <dbReference type="NCBI Taxonomy" id="426638"/>
    <lineage>
        <taxon>Eukaryota</taxon>
        <taxon>Sar</taxon>
        <taxon>Stramenopiles</taxon>
        <taxon>Ochrophyta</taxon>
        <taxon>Bacillariophyta</taxon>
        <taxon>Coscinodiscophyceae</taxon>
        <taxon>Chaetocerotophycidae</taxon>
        <taxon>Chaetocerotales</taxon>
        <taxon>Chaetocerotaceae</taxon>
        <taxon>Chaetoceros</taxon>
    </lineage>
</organism>
<sequence length="449" mass="52881">MKRRRKSKTIIPTFLASLIILYLGTLVFLLNTNTRQSLQILPLNVNETVATDSIKLSHTQQNDLLLTTPFYIYEELDWLDETHHVTTVGNHTFREWIELSAEERNFEMKHDDDLKFYVAATRHPMRVENPEDAKLFVVPMLTSYIATNYLYKDERVRICRNNICGRDLLFFADELLQNSTWFQKSQGKDHFVLVTSLLWQHHHKLERWKYEHMERCNILQFGEGDDAWNKKHDRISFNTFYVGSRCPSIPFQEKKFDIAMIADLRFRFKDEGTTKRFQDRRNICNWTKSSTFTSKYSMSICGKGAQCPSLANSRLGWHPRGDTISANRLFDTLLSGTIPIFTDELQLRSHQNFIRWDMLSYFIQMGPNKTQDYFLEALDAVLKNSTDMNEKTKNIIENRDLFDWDTLVPFDVYMYMLQSHLWPHTRISTSKYSALILPPITTSSTTRPT</sequence>
<accession>A0AAD3GZR8</accession>
<protein>
    <recommendedName>
        <fullName evidence="3">Exostosin GT47 domain-containing protein</fullName>
    </recommendedName>
</protein>